<dbReference type="GO" id="GO:0022857">
    <property type="term" value="F:transmembrane transporter activity"/>
    <property type="evidence" value="ECO:0007669"/>
    <property type="project" value="InterPro"/>
</dbReference>
<dbReference type="InterPro" id="IPR011701">
    <property type="entry name" value="MFS"/>
</dbReference>
<evidence type="ECO:0000256" key="5">
    <source>
        <dbReference type="ARBA" id="ARBA00022989"/>
    </source>
</evidence>
<dbReference type="OrthoDB" id="9816041at2"/>
<keyword evidence="4 7" id="KW-0812">Transmembrane</keyword>
<evidence type="ECO:0000256" key="1">
    <source>
        <dbReference type="ARBA" id="ARBA00004651"/>
    </source>
</evidence>
<feature type="transmembrane region" description="Helical" evidence="7">
    <location>
        <begin position="363"/>
        <end position="384"/>
    </location>
</feature>
<feature type="transmembrane region" description="Helical" evidence="7">
    <location>
        <begin position="303"/>
        <end position="322"/>
    </location>
</feature>
<dbReference type="Proteomes" id="UP000182818">
    <property type="component" value="Unassembled WGS sequence"/>
</dbReference>
<organism evidence="9 11">
    <name type="scientific">Pediococcus ethanolidurans</name>
    <dbReference type="NCBI Taxonomy" id="319653"/>
    <lineage>
        <taxon>Bacteria</taxon>
        <taxon>Bacillati</taxon>
        <taxon>Bacillota</taxon>
        <taxon>Bacilli</taxon>
        <taxon>Lactobacillales</taxon>
        <taxon>Lactobacillaceae</taxon>
        <taxon>Pediococcus</taxon>
    </lineage>
</organism>
<evidence type="ECO:0000256" key="3">
    <source>
        <dbReference type="ARBA" id="ARBA00022475"/>
    </source>
</evidence>
<reference evidence="10 12" key="2">
    <citation type="submission" date="2016-10" db="EMBL/GenBank/DDBJ databases">
        <authorList>
            <person name="Varghese N."/>
            <person name="Submissions S."/>
        </authorList>
    </citation>
    <scope>NUCLEOTIDE SEQUENCE [LARGE SCALE GENOMIC DNA]</scope>
    <source>
        <strain evidence="10 12">CGMCC 1.3889</strain>
    </source>
</reference>
<dbReference type="InterPro" id="IPR036259">
    <property type="entry name" value="MFS_trans_sf"/>
</dbReference>
<feature type="transmembrane region" description="Helical" evidence="7">
    <location>
        <begin position="12"/>
        <end position="29"/>
    </location>
</feature>
<comment type="subcellular location">
    <subcellularLocation>
        <location evidence="1">Cell membrane</location>
        <topology evidence="1">Multi-pass membrane protein</topology>
    </subcellularLocation>
</comment>
<evidence type="ECO:0000256" key="2">
    <source>
        <dbReference type="ARBA" id="ARBA00022448"/>
    </source>
</evidence>
<name>A0A0R2K5H1_9LACO</name>
<feature type="transmembrane region" description="Helical" evidence="7">
    <location>
        <begin position="54"/>
        <end position="75"/>
    </location>
</feature>
<comment type="caution">
    <text evidence="9">The sequence shown here is derived from an EMBL/GenBank/DDBJ whole genome shotgun (WGS) entry which is preliminary data.</text>
</comment>
<feature type="transmembrane region" description="Helical" evidence="7">
    <location>
        <begin position="405"/>
        <end position="423"/>
    </location>
</feature>
<dbReference type="PANTHER" id="PTHR23501">
    <property type="entry name" value="MAJOR FACILITATOR SUPERFAMILY"/>
    <property type="match status" value="1"/>
</dbReference>
<accession>A0A0R2K5H1</accession>
<keyword evidence="3" id="KW-1003">Cell membrane</keyword>
<evidence type="ECO:0000313" key="11">
    <source>
        <dbReference type="Proteomes" id="UP000051749"/>
    </source>
</evidence>
<keyword evidence="12" id="KW-1185">Reference proteome</keyword>
<dbReference type="PANTHER" id="PTHR23501:SF1">
    <property type="entry name" value="TRANSPORT PROTEIN HSRA-RELATED"/>
    <property type="match status" value="1"/>
</dbReference>
<evidence type="ECO:0000313" key="10">
    <source>
        <dbReference type="EMBL" id="SER85453.1"/>
    </source>
</evidence>
<dbReference type="AlphaFoldDB" id="A0A0R2K5H1"/>
<feature type="transmembrane region" description="Helical" evidence="7">
    <location>
        <begin position="202"/>
        <end position="222"/>
    </location>
</feature>
<dbReference type="GeneID" id="76044232"/>
<dbReference type="Proteomes" id="UP000051749">
    <property type="component" value="Unassembled WGS sequence"/>
</dbReference>
<gene>
    <name evidence="9" type="ORF">IV87_GL001036</name>
    <name evidence="10" type="ORF">SAMN04487973_1219</name>
</gene>
<keyword evidence="5 7" id="KW-1133">Transmembrane helix</keyword>
<dbReference type="Pfam" id="PF07690">
    <property type="entry name" value="MFS_1"/>
    <property type="match status" value="1"/>
</dbReference>
<dbReference type="GO" id="GO:0005886">
    <property type="term" value="C:plasma membrane"/>
    <property type="evidence" value="ECO:0007669"/>
    <property type="project" value="UniProtKB-SubCell"/>
</dbReference>
<proteinExistence type="predicted"/>
<reference evidence="9 11" key="1">
    <citation type="journal article" date="2015" name="Genome Announc.">
        <title>Expanding the biotechnology potential of lactobacilli through comparative genomics of 213 strains and associated genera.</title>
        <authorList>
            <person name="Sun Z."/>
            <person name="Harris H.M."/>
            <person name="McCann A."/>
            <person name="Guo C."/>
            <person name="Argimon S."/>
            <person name="Zhang W."/>
            <person name="Yang X."/>
            <person name="Jeffery I.B."/>
            <person name="Cooney J.C."/>
            <person name="Kagawa T.F."/>
            <person name="Liu W."/>
            <person name="Song Y."/>
            <person name="Salvetti E."/>
            <person name="Wrobel A."/>
            <person name="Rasinkangas P."/>
            <person name="Parkhill J."/>
            <person name="Rea M.C."/>
            <person name="O'Sullivan O."/>
            <person name="Ritari J."/>
            <person name="Douillard F.P."/>
            <person name="Paul Ross R."/>
            <person name="Yang R."/>
            <person name="Briner A.E."/>
            <person name="Felis G.E."/>
            <person name="de Vos W.M."/>
            <person name="Barrangou R."/>
            <person name="Klaenhammer T.R."/>
            <person name="Caufield P.W."/>
            <person name="Cui Y."/>
            <person name="Zhang H."/>
            <person name="O'Toole P.W."/>
        </authorList>
    </citation>
    <scope>NUCLEOTIDE SEQUENCE [LARGE SCALE GENOMIC DNA]</scope>
    <source>
        <strain evidence="9 11">DSM 22301</strain>
    </source>
</reference>
<dbReference type="PATRIC" id="fig|319653.3.peg.1049"/>
<feature type="transmembrane region" description="Helical" evidence="7">
    <location>
        <begin position="82"/>
        <end position="108"/>
    </location>
</feature>
<dbReference type="STRING" id="319653.SAMN04487973_1219"/>
<feature type="transmembrane region" description="Helical" evidence="7">
    <location>
        <begin position="277"/>
        <end position="297"/>
    </location>
</feature>
<feature type="domain" description="Major facilitator superfamily (MFS) profile" evidence="8">
    <location>
        <begin position="16"/>
        <end position="466"/>
    </location>
</feature>
<feature type="transmembrane region" description="Helical" evidence="7">
    <location>
        <begin position="334"/>
        <end position="357"/>
    </location>
</feature>
<evidence type="ECO:0000259" key="8">
    <source>
        <dbReference type="PROSITE" id="PS50850"/>
    </source>
</evidence>
<protein>
    <submittedName>
        <fullName evidence="10">Drug resistance transporter, EmrB/QacA subfamily</fullName>
    </submittedName>
    <submittedName>
        <fullName evidence="9">Major facilitator superfamily permease</fullName>
    </submittedName>
</protein>
<feature type="transmembrane region" description="Helical" evidence="7">
    <location>
        <begin position="443"/>
        <end position="463"/>
    </location>
</feature>
<evidence type="ECO:0000256" key="7">
    <source>
        <dbReference type="SAM" id="Phobius"/>
    </source>
</evidence>
<evidence type="ECO:0000256" key="4">
    <source>
        <dbReference type="ARBA" id="ARBA00022692"/>
    </source>
</evidence>
<evidence type="ECO:0000256" key="6">
    <source>
        <dbReference type="ARBA" id="ARBA00023136"/>
    </source>
</evidence>
<keyword evidence="2" id="KW-0813">Transport</keyword>
<dbReference type="EMBL" id="JQBY01000022">
    <property type="protein sequence ID" value="KRN81671.1"/>
    <property type="molecule type" value="Genomic_DNA"/>
</dbReference>
<dbReference type="RefSeq" id="WP_074693953.1">
    <property type="nucleotide sequence ID" value="NZ_BJYP01000039.1"/>
</dbReference>
<keyword evidence="6 7" id="KW-0472">Membrane</keyword>
<dbReference type="SUPFAM" id="SSF103473">
    <property type="entry name" value="MFS general substrate transporter"/>
    <property type="match status" value="1"/>
</dbReference>
<dbReference type="PROSITE" id="PS50850">
    <property type="entry name" value="MFS"/>
    <property type="match status" value="1"/>
</dbReference>
<dbReference type="Gene3D" id="1.20.1250.20">
    <property type="entry name" value="MFS general substrate transporter like domains"/>
    <property type="match status" value="2"/>
</dbReference>
<dbReference type="CDD" id="cd17503">
    <property type="entry name" value="MFS_LmrB_MDR_like"/>
    <property type="match status" value="1"/>
</dbReference>
<dbReference type="InterPro" id="IPR020846">
    <property type="entry name" value="MFS_dom"/>
</dbReference>
<feature type="transmembrane region" description="Helical" evidence="7">
    <location>
        <begin position="234"/>
        <end position="256"/>
    </location>
</feature>
<sequence>MQSQTIAPKKSSIVATCAILIVGALAPMLDSTMANIAVNSITQSLHTSVNSVQWVVTSYVLALGIVVPIAGWAIDWITGKQLYLWALVGFFVGSVISGLSSTITMLIIGRVIQGAASGIIIPTISTLVVRAAEGKNLGYLMSVVGLPMVLMPILGPTIGGLIIDQLNWHWIFYINIPIVLISLVILTIWLPKFTPNRKGKRLDVPSIALFTGLFTGLILAITKFSDSIKFWQSSVLWPLGIGISCLILYIAYALVFPKRALVSLNLFKTKTFSAASILLLMSGITLNGAMFLLPLYFQNIKNLSVIWAGIYLIPQGIGMLLTRTQVGKITDHIGARWVVITGILIAAISTLPFAFAGADTNKWLLLGCLLIRGTGVGAFTIPIMSDSYTGLKPQQIPEATSATRMFQNIGSAFGSAILATVMTHQMTGQTPTIAHLAGAYNTAFAWSIVITLIALIPAWFLSVKRHKKV</sequence>
<evidence type="ECO:0000313" key="12">
    <source>
        <dbReference type="Proteomes" id="UP000182818"/>
    </source>
</evidence>
<evidence type="ECO:0000313" key="9">
    <source>
        <dbReference type="EMBL" id="KRN81671.1"/>
    </source>
</evidence>
<feature type="transmembrane region" description="Helical" evidence="7">
    <location>
        <begin position="114"/>
        <end position="132"/>
    </location>
</feature>
<dbReference type="EMBL" id="FOGK01000021">
    <property type="protein sequence ID" value="SER85453.1"/>
    <property type="molecule type" value="Genomic_DNA"/>
</dbReference>
<dbReference type="NCBIfam" id="TIGR00711">
    <property type="entry name" value="efflux_EmrB"/>
    <property type="match status" value="1"/>
</dbReference>
<dbReference type="InterPro" id="IPR004638">
    <property type="entry name" value="EmrB-like"/>
</dbReference>
<feature type="transmembrane region" description="Helical" evidence="7">
    <location>
        <begin position="139"/>
        <end position="163"/>
    </location>
</feature>
<feature type="transmembrane region" description="Helical" evidence="7">
    <location>
        <begin position="169"/>
        <end position="190"/>
    </location>
</feature>